<accession>A0A6A5QND6</accession>
<proteinExistence type="predicted"/>
<dbReference type="OrthoDB" id="447129at2759"/>
<dbReference type="PANTHER" id="PTHR46404">
    <property type="entry name" value="DNA POLYMERASE IOTA"/>
    <property type="match status" value="1"/>
</dbReference>
<evidence type="ECO:0000256" key="1">
    <source>
        <dbReference type="SAM" id="MobiDB-lite"/>
    </source>
</evidence>
<dbReference type="Gene3D" id="3.30.70.270">
    <property type="match status" value="1"/>
</dbReference>
<dbReference type="PROSITE" id="PS50173">
    <property type="entry name" value="UMUC"/>
    <property type="match status" value="1"/>
</dbReference>
<dbReference type="Proteomes" id="UP000800096">
    <property type="component" value="Unassembled WGS sequence"/>
</dbReference>
<dbReference type="GO" id="GO:0006281">
    <property type="term" value="P:DNA repair"/>
    <property type="evidence" value="ECO:0007669"/>
    <property type="project" value="InterPro"/>
</dbReference>
<keyword evidence="4" id="KW-1185">Reference proteome</keyword>
<sequence length="625" mass="69831">MAARPSKLMRQLGSTIIHFDCFYASVFEREDPTLKTLPLAVQQKQILVTCNYEARRRGLHKLQLITDARKVCPDVIIVLGEDLTRFRNASKELYAFLSSFSWSARCERLGFDEVFMDVSDIVEYNATILNANNLRNSFFCLSKGDPTLGFAFDATRLAGHTFPEITTADPGGASPDMLQLRLLLASHLASHMRSKLASEKGFTATVGISTNKVLAKLVGNLKKPDGQTTLLPPYTSVDGNLNDNVTLFMDDHEIAKVPGIGFKIGQKLRAHVLQRPADFDTGLVYGGTKERVLVRDVRQYPGMGPEILERLLGGAGAPHAIGARIWELLNGCDSTEVAHAREIPTQISIEDSYLRLDTLSAVTKELHMLATSLIQRMHTDLLEDEVLSDDVREDNTTASSLATKRWLAQPKTIRLSTRPRPPQNPDGSRNRSFARISRSAPMPSFVFSFKHSSKAIVERLVDNVLLPLFRRLHPEKSGWNLRLVNVAATNMADTAREKGGIGRDIGKMFRQQDDSLKHWRVEETPEETHEQATGADTIRTELPLRTEQPQGLSFSPANASRTGSEDMPTHSQQTYDHLDHVWDSDDSGDEQMSDAALYRCEICGSTMPSFAMFAHERYHKSLERQ</sequence>
<evidence type="ECO:0000313" key="3">
    <source>
        <dbReference type="EMBL" id="KAF1917165.1"/>
    </source>
</evidence>
<feature type="domain" description="UmuC" evidence="2">
    <location>
        <begin position="14"/>
        <end position="261"/>
    </location>
</feature>
<dbReference type="InterPro" id="IPR043502">
    <property type="entry name" value="DNA/RNA_pol_sf"/>
</dbReference>
<protein>
    <recommendedName>
        <fullName evidence="2">UmuC domain-containing protein</fullName>
    </recommendedName>
</protein>
<dbReference type="SUPFAM" id="SSF56672">
    <property type="entry name" value="DNA/RNA polymerases"/>
    <property type="match status" value="1"/>
</dbReference>
<dbReference type="EMBL" id="ML979135">
    <property type="protein sequence ID" value="KAF1917165.1"/>
    <property type="molecule type" value="Genomic_DNA"/>
</dbReference>
<dbReference type="InterPro" id="IPR043128">
    <property type="entry name" value="Rev_trsase/Diguanyl_cyclase"/>
</dbReference>
<dbReference type="GO" id="GO:0003887">
    <property type="term" value="F:DNA-directed DNA polymerase activity"/>
    <property type="evidence" value="ECO:0007669"/>
    <property type="project" value="TreeGrafter"/>
</dbReference>
<evidence type="ECO:0000259" key="2">
    <source>
        <dbReference type="PROSITE" id="PS50173"/>
    </source>
</evidence>
<dbReference type="GO" id="GO:0003684">
    <property type="term" value="F:damaged DNA binding"/>
    <property type="evidence" value="ECO:0007669"/>
    <property type="project" value="InterPro"/>
</dbReference>
<dbReference type="Pfam" id="PF00817">
    <property type="entry name" value="IMS"/>
    <property type="match status" value="1"/>
</dbReference>
<dbReference type="PANTHER" id="PTHR46404:SF1">
    <property type="entry name" value="DNA POLYMERASE IOTA"/>
    <property type="match status" value="1"/>
</dbReference>
<reference evidence="3" key="1">
    <citation type="journal article" date="2020" name="Stud. Mycol.">
        <title>101 Dothideomycetes genomes: a test case for predicting lifestyles and emergence of pathogens.</title>
        <authorList>
            <person name="Haridas S."/>
            <person name="Albert R."/>
            <person name="Binder M."/>
            <person name="Bloem J."/>
            <person name="Labutti K."/>
            <person name="Salamov A."/>
            <person name="Andreopoulos B."/>
            <person name="Baker S."/>
            <person name="Barry K."/>
            <person name="Bills G."/>
            <person name="Bluhm B."/>
            <person name="Cannon C."/>
            <person name="Castanera R."/>
            <person name="Culley D."/>
            <person name="Daum C."/>
            <person name="Ezra D."/>
            <person name="Gonzalez J."/>
            <person name="Henrissat B."/>
            <person name="Kuo A."/>
            <person name="Liang C."/>
            <person name="Lipzen A."/>
            <person name="Lutzoni F."/>
            <person name="Magnuson J."/>
            <person name="Mondo S."/>
            <person name="Nolan M."/>
            <person name="Ohm R."/>
            <person name="Pangilinan J."/>
            <person name="Park H.-J."/>
            <person name="Ramirez L."/>
            <person name="Alfaro M."/>
            <person name="Sun H."/>
            <person name="Tritt A."/>
            <person name="Yoshinaga Y."/>
            <person name="Zwiers L.-H."/>
            <person name="Turgeon B."/>
            <person name="Goodwin S."/>
            <person name="Spatafora J."/>
            <person name="Crous P."/>
            <person name="Grigoriev I."/>
        </authorList>
    </citation>
    <scope>NUCLEOTIDE SEQUENCE</scope>
    <source>
        <strain evidence="3">HMLAC05119</strain>
    </source>
</reference>
<feature type="compositionally biased region" description="Polar residues" evidence="1">
    <location>
        <begin position="547"/>
        <end position="562"/>
    </location>
</feature>
<evidence type="ECO:0000313" key="4">
    <source>
        <dbReference type="Proteomes" id="UP000800096"/>
    </source>
</evidence>
<gene>
    <name evidence="3" type="ORF">BDU57DRAFT_530062</name>
</gene>
<dbReference type="Gene3D" id="3.30.1490.100">
    <property type="entry name" value="DNA polymerase, Y-family, little finger domain"/>
    <property type="match status" value="1"/>
</dbReference>
<organism evidence="3 4">
    <name type="scientific">Ampelomyces quisqualis</name>
    <name type="common">Powdery mildew agent</name>
    <dbReference type="NCBI Taxonomy" id="50730"/>
    <lineage>
        <taxon>Eukaryota</taxon>
        <taxon>Fungi</taxon>
        <taxon>Dikarya</taxon>
        <taxon>Ascomycota</taxon>
        <taxon>Pezizomycotina</taxon>
        <taxon>Dothideomycetes</taxon>
        <taxon>Pleosporomycetidae</taxon>
        <taxon>Pleosporales</taxon>
        <taxon>Pleosporineae</taxon>
        <taxon>Phaeosphaeriaceae</taxon>
        <taxon>Ampelomyces</taxon>
    </lineage>
</organism>
<dbReference type="InterPro" id="IPR036775">
    <property type="entry name" value="DNA_pol_Y-fam_lit_finger_sf"/>
</dbReference>
<dbReference type="Gene3D" id="3.40.1170.60">
    <property type="match status" value="1"/>
</dbReference>
<dbReference type="InterPro" id="IPR001126">
    <property type="entry name" value="UmuC"/>
</dbReference>
<feature type="region of interest" description="Disordered" evidence="1">
    <location>
        <begin position="412"/>
        <end position="435"/>
    </location>
</feature>
<dbReference type="AlphaFoldDB" id="A0A6A5QND6"/>
<name>A0A6A5QND6_AMPQU</name>
<dbReference type="FunFam" id="3.40.1170.60:FF:000006">
    <property type="entry name" value="DNA polymerase iota"/>
    <property type="match status" value="1"/>
</dbReference>
<feature type="region of interest" description="Disordered" evidence="1">
    <location>
        <begin position="545"/>
        <end position="572"/>
    </location>
</feature>
<dbReference type="GO" id="GO:0070987">
    <property type="term" value="P:error-free translesion synthesis"/>
    <property type="evidence" value="ECO:0007669"/>
    <property type="project" value="UniProtKB-ARBA"/>
</dbReference>